<name>A0A0D3CZF5_BRAOL</name>
<evidence type="ECO:0008006" key="3">
    <source>
        <dbReference type="Google" id="ProtNLM"/>
    </source>
</evidence>
<dbReference type="eggNOG" id="KOG0907">
    <property type="taxonomic scope" value="Eukaryota"/>
</dbReference>
<dbReference type="CDD" id="cd02947">
    <property type="entry name" value="TRX_family"/>
    <property type="match status" value="1"/>
</dbReference>
<dbReference type="Gramene" id="Bo6g110540.1">
    <property type="protein sequence ID" value="Bo6g110540.1"/>
    <property type="gene ID" value="Bo6g110540"/>
</dbReference>
<dbReference type="AlphaFoldDB" id="A0A0D3CZF5"/>
<dbReference type="Proteomes" id="UP000032141">
    <property type="component" value="Chromosome C6"/>
</dbReference>
<dbReference type="SUPFAM" id="SSF52833">
    <property type="entry name" value="Thioredoxin-like"/>
    <property type="match status" value="1"/>
</dbReference>
<dbReference type="EnsemblPlants" id="Bo6g110540.1">
    <property type="protein sequence ID" value="Bo6g110540.1"/>
    <property type="gene ID" value="Bo6g110540"/>
</dbReference>
<dbReference type="InterPro" id="IPR036249">
    <property type="entry name" value="Thioredoxin-like_sf"/>
</dbReference>
<proteinExistence type="predicted"/>
<keyword evidence="2" id="KW-1185">Reference proteome</keyword>
<reference evidence="1 2" key="1">
    <citation type="journal article" date="2014" name="Genome Biol.">
        <title>Transcriptome and methylome profiling reveals relics of genome dominance in the mesopolyploid Brassica oleracea.</title>
        <authorList>
            <person name="Parkin I.A."/>
            <person name="Koh C."/>
            <person name="Tang H."/>
            <person name="Robinson S.J."/>
            <person name="Kagale S."/>
            <person name="Clarke W.E."/>
            <person name="Town C.D."/>
            <person name="Nixon J."/>
            <person name="Krishnakumar V."/>
            <person name="Bidwell S.L."/>
            <person name="Denoeud F."/>
            <person name="Belcram H."/>
            <person name="Links M.G."/>
            <person name="Just J."/>
            <person name="Clarke C."/>
            <person name="Bender T."/>
            <person name="Huebert T."/>
            <person name="Mason A.S."/>
            <person name="Pires J.C."/>
            <person name="Barker G."/>
            <person name="Moore J."/>
            <person name="Walley P.G."/>
            <person name="Manoli S."/>
            <person name="Batley J."/>
            <person name="Edwards D."/>
            <person name="Nelson M.N."/>
            <person name="Wang X."/>
            <person name="Paterson A.H."/>
            <person name="King G."/>
            <person name="Bancroft I."/>
            <person name="Chalhoub B."/>
            <person name="Sharpe A.G."/>
        </authorList>
    </citation>
    <scope>NUCLEOTIDE SEQUENCE</scope>
    <source>
        <strain evidence="1 2">cv. TO1000</strain>
    </source>
</reference>
<dbReference type="OMA" id="VGIWENW"/>
<dbReference type="STRING" id="109376.A0A0D3CZF5"/>
<sequence>MGANVSSPDQRYSVTSDLPSSKRAPLLKTICSFLHRDKARQWTPRFESHISPYKVSIPLIVEIKNKNQWLGALVGIWENWERKMAKTKKMGRRRTMAADRCDRESFLISLYIAGDRLHGQMSVWMEYNLHTLPAIVFMKRGQEVDRVVGVKFDELERKLHKYAQSFFKNMKLLLAYQTKLLMHDHLMPK</sequence>
<accession>A0A0D3CZF5</accession>
<dbReference type="Gene3D" id="3.40.30.10">
    <property type="entry name" value="Glutaredoxin"/>
    <property type="match status" value="1"/>
</dbReference>
<evidence type="ECO:0000313" key="1">
    <source>
        <dbReference type="EnsemblPlants" id="Bo6g110540.1"/>
    </source>
</evidence>
<organism evidence="1 2">
    <name type="scientific">Brassica oleracea var. oleracea</name>
    <dbReference type="NCBI Taxonomy" id="109376"/>
    <lineage>
        <taxon>Eukaryota</taxon>
        <taxon>Viridiplantae</taxon>
        <taxon>Streptophyta</taxon>
        <taxon>Embryophyta</taxon>
        <taxon>Tracheophyta</taxon>
        <taxon>Spermatophyta</taxon>
        <taxon>Magnoliopsida</taxon>
        <taxon>eudicotyledons</taxon>
        <taxon>Gunneridae</taxon>
        <taxon>Pentapetalae</taxon>
        <taxon>rosids</taxon>
        <taxon>malvids</taxon>
        <taxon>Brassicales</taxon>
        <taxon>Brassicaceae</taxon>
        <taxon>Brassiceae</taxon>
        <taxon>Brassica</taxon>
    </lineage>
</organism>
<protein>
    <recommendedName>
        <fullName evidence="3">Thioredoxin domain-containing protein</fullName>
    </recommendedName>
</protein>
<evidence type="ECO:0000313" key="2">
    <source>
        <dbReference type="Proteomes" id="UP000032141"/>
    </source>
</evidence>
<reference evidence="1" key="2">
    <citation type="submission" date="2015-03" db="UniProtKB">
        <authorList>
            <consortium name="EnsemblPlants"/>
        </authorList>
    </citation>
    <scope>IDENTIFICATION</scope>
</reference>
<dbReference type="HOGENOM" id="CLU_1436310_0_0_1"/>